<dbReference type="AlphaFoldDB" id="A0A1T4K8H6"/>
<organism evidence="9 10">
    <name type="scientific">Anaerorhabdus furcosa</name>
    <dbReference type="NCBI Taxonomy" id="118967"/>
    <lineage>
        <taxon>Bacteria</taxon>
        <taxon>Bacillati</taxon>
        <taxon>Bacillota</taxon>
        <taxon>Erysipelotrichia</taxon>
        <taxon>Erysipelotrichales</taxon>
        <taxon>Erysipelotrichaceae</taxon>
        <taxon>Anaerorhabdus</taxon>
    </lineage>
</organism>
<feature type="modified residue" description="Phosphocysteine; by EIIA" evidence="7">
    <location>
        <position position="7"/>
    </location>
</feature>
<dbReference type="InterPro" id="IPR036095">
    <property type="entry name" value="PTS_EIIB-like_sf"/>
</dbReference>
<evidence type="ECO:0000256" key="1">
    <source>
        <dbReference type="ARBA" id="ARBA00022448"/>
    </source>
</evidence>
<dbReference type="GO" id="GO:0016301">
    <property type="term" value="F:kinase activity"/>
    <property type="evidence" value="ECO:0007669"/>
    <property type="project" value="UniProtKB-KW"/>
</dbReference>
<keyword evidence="4" id="KW-0808">Transferase</keyword>
<evidence type="ECO:0000256" key="4">
    <source>
        <dbReference type="ARBA" id="ARBA00022679"/>
    </source>
</evidence>
<evidence type="ECO:0000313" key="9">
    <source>
        <dbReference type="EMBL" id="SJZ38623.1"/>
    </source>
</evidence>
<dbReference type="SUPFAM" id="SSF52794">
    <property type="entry name" value="PTS system IIB component-like"/>
    <property type="match status" value="1"/>
</dbReference>
<dbReference type="PANTHER" id="PTHR34581">
    <property type="entry name" value="PTS SYSTEM N,N'-DIACETYLCHITOBIOSE-SPECIFIC EIIB COMPONENT"/>
    <property type="match status" value="1"/>
</dbReference>
<evidence type="ECO:0000313" key="10">
    <source>
        <dbReference type="Proteomes" id="UP000243297"/>
    </source>
</evidence>
<dbReference type="EMBL" id="FUWY01000001">
    <property type="protein sequence ID" value="SJZ38623.1"/>
    <property type="molecule type" value="Genomic_DNA"/>
</dbReference>
<dbReference type="PANTHER" id="PTHR34581:SF2">
    <property type="entry name" value="PTS SYSTEM N,N'-DIACETYLCHITOBIOSE-SPECIFIC EIIB COMPONENT"/>
    <property type="match status" value="1"/>
</dbReference>
<dbReference type="Gene3D" id="3.40.50.2300">
    <property type="match status" value="1"/>
</dbReference>
<evidence type="ECO:0000256" key="2">
    <source>
        <dbReference type="ARBA" id="ARBA00022553"/>
    </source>
</evidence>
<proteinExistence type="predicted"/>
<feature type="domain" description="PTS EIIB type-3" evidence="8">
    <location>
        <begin position="1"/>
        <end position="98"/>
    </location>
</feature>
<keyword evidence="10" id="KW-1185">Reference proteome</keyword>
<dbReference type="CDD" id="cd05564">
    <property type="entry name" value="PTS_IIB_chitobiose_lichenan"/>
    <property type="match status" value="1"/>
</dbReference>
<dbReference type="Proteomes" id="UP000243297">
    <property type="component" value="Unassembled WGS sequence"/>
</dbReference>
<keyword evidence="2" id="KW-0597">Phosphoprotein</keyword>
<evidence type="ECO:0000256" key="6">
    <source>
        <dbReference type="ARBA" id="ARBA00022777"/>
    </source>
</evidence>
<reference evidence="10" key="1">
    <citation type="submission" date="2017-02" db="EMBL/GenBank/DDBJ databases">
        <authorList>
            <person name="Varghese N."/>
            <person name="Submissions S."/>
        </authorList>
    </citation>
    <scope>NUCLEOTIDE SEQUENCE [LARGE SCALE GENOMIC DNA]</scope>
    <source>
        <strain evidence="10">ATCC 25662</strain>
    </source>
</reference>
<keyword evidence="6" id="KW-0418">Kinase</keyword>
<dbReference type="Pfam" id="PF02302">
    <property type="entry name" value="PTS_IIB"/>
    <property type="match status" value="1"/>
</dbReference>
<dbReference type="RefSeq" id="WP_200804729.1">
    <property type="nucleotide sequence ID" value="NZ_FUWY01000001.1"/>
</dbReference>
<dbReference type="GO" id="GO:0008982">
    <property type="term" value="F:protein-N(PI)-phosphohistidine-sugar phosphotransferase activity"/>
    <property type="evidence" value="ECO:0007669"/>
    <property type="project" value="InterPro"/>
</dbReference>
<keyword evidence="1" id="KW-0813">Transport</keyword>
<dbReference type="InterPro" id="IPR051819">
    <property type="entry name" value="PTS_sugar-specific_EIIB"/>
</dbReference>
<dbReference type="STRING" id="118967.SAMN02745191_0388"/>
<evidence type="ECO:0000256" key="5">
    <source>
        <dbReference type="ARBA" id="ARBA00022683"/>
    </source>
</evidence>
<keyword evidence="5" id="KW-0598">Phosphotransferase system</keyword>
<dbReference type="InterPro" id="IPR003501">
    <property type="entry name" value="PTS_EIIB_2/3"/>
</dbReference>
<dbReference type="PROSITE" id="PS51100">
    <property type="entry name" value="PTS_EIIB_TYPE_3"/>
    <property type="match status" value="1"/>
</dbReference>
<dbReference type="InterPro" id="IPR013012">
    <property type="entry name" value="PTS_EIIB_3"/>
</dbReference>
<accession>A0A1T4K8H6</accession>
<name>A0A1T4K8H6_9FIRM</name>
<dbReference type="GO" id="GO:0009401">
    <property type="term" value="P:phosphoenolpyruvate-dependent sugar phosphotransferase system"/>
    <property type="evidence" value="ECO:0007669"/>
    <property type="project" value="UniProtKB-KW"/>
</dbReference>
<evidence type="ECO:0000259" key="8">
    <source>
        <dbReference type="PROSITE" id="PS51100"/>
    </source>
</evidence>
<protein>
    <submittedName>
        <fullName evidence="9">PTS system, cellobiose-specific IIB component</fullName>
    </submittedName>
</protein>
<sequence>MKICLICCAGMSTSAIVKKMQDAATEQNIDAEIWAVGEAQAKENVAIADVILIGPQIRFALSRIQALDPNKPVATIDMASYGRMDGKKILADAIALIK</sequence>
<evidence type="ECO:0000256" key="3">
    <source>
        <dbReference type="ARBA" id="ARBA00022597"/>
    </source>
</evidence>
<evidence type="ECO:0000256" key="7">
    <source>
        <dbReference type="PROSITE-ProRule" id="PRU00423"/>
    </source>
</evidence>
<gene>
    <name evidence="9" type="ORF">SAMN02745191_0388</name>
</gene>
<keyword evidence="3" id="KW-0762">Sugar transport</keyword>